<feature type="transmembrane region" description="Helical" evidence="4">
    <location>
        <begin position="88"/>
        <end position="106"/>
    </location>
</feature>
<feature type="transmembrane region" description="Helical" evidence="4">
    <location>
        <begin position="459"/>
        <end position="479"/>
    </location>
</feature>
<comment type="similarity">
    <text evidence="2">Belongs to the major facilitator superfamily. Monocarboxylate porter (TC 2.A.1.13) family.</text>
</comment>
<keyword evidence="4" id="KW-0472">Membrane</keyword>
<feature type="transmembrane region" description="Helical" evidence="4">
    <location>
        <begin position="245"/>
        <end position="266"/>
    </location>
</feature>
<accession>A0AAJ8MF10</accession>
<keyword evidence="7" id="KW-1185">Reference proteome</keyword>
<evidence type="ECO:0000313" key="7">
    <source>
        <dbReference type="Proteomes" id="UP000078595"/>
    </source>
</evidence>
<dbReference type="RefSeq" id="XP_065824855.1">
    <property type="nucleotide sequence ID" value="XM_065968783.1"/>
</dbReference>
<feature type="domain" description="Major facilitator superfamily (MFS) profile" evidence="5">
    <location>
        <begin position="292"/>
        <end position="485"/>
    </location>
</feature>
<dbReference type="AlphaFoldDB" id="A0AAJ8MF10"/>
<reference evidence="6" key="2">
    <citation type="submission" date="2024-02" db="EMBL/GenBank/DDBJ databases">
        <title>Comparative genomics of Cryptococcus and Kwoniella reveals pathogenesis evolution and contrasting modes of karyotype evolution via chromosome fusion or intercentromeric recombination.</title>
        <authorList>
            <person name="Coelho M.A."/>
            <person name="David-Palma M."/>
            <person name="Shea T."/>
            <person name="Bowers K."/>
            <person name="McGinley-Smith S."/>
            <person name="Mohammad A.W."/>
            <person name="Gnirke A."/>
            <person name="Yurkov A.M."/>
            <person name="Nowrousian M."/>
            <person name="Sun S."/>
            <person name="Cuomo C.A."/>
            <person name="Heitman J."/>
        </authorList>
    </citation>
    <scope>NUCLEOTIDE SEQUENCE</scope>
    <source>
        <strain evidence="6">CBS 10117</strain>
    </source>
</reference>
<dbReference type="Proteomes" id="UP000078595">
    <property type="component" value="Chromosome 4"/>
</dbReference>
<comment type="subcellular location">
    <subcellularLocation>
        <location evidence="1">Membrane</location>
        <topology evidence="1">Multi-pass membrane protein</topology>
    </subcellularLocation>
</comment>
<evidence type="ECO:0000256" key="2">
    <source>
        <dbReference type="ARBA" id="ARBA00006727"/>
    </source>
</evidence>
<feature type="transmembrane region" description="Helical" evidence="4">
    <location>
        <begin position="218"/>
        <end position="239"/>
    </location>
</feature>
<evidence type="ECO:0000256" key="4">
    <source>
        <dbReference type="SAM" id="Phobius"/>
    </source>
</evidence>
<feature type="transmembrane region" description="Helical" evidence="4">
    <location>
        <begin position="188"/>
        <end position="206"/>
    </location>
</feature>
<feature type="compositionally biased region" description="Polar residues" evidence="3">
    <location>
        <begin position="9"/>
        <end position="50"/>
    </location>
</feature>
<evidence type="ECO:0000259" key="5">
    <source>
        <dbReference type="PROSITE" id="PS50850"/>
    </source>
</evidence>
<dbReference type="PANTHER" id="PTHR11360">
    <property type="entry name" value="MONOCARBOXYLATE TRANSPORTER"/>
    <property type="match status" value="1"/>
</dbReference>
<dbReference type="SUPFAM" id="SSF103473">
    <property type="entry name" value="MFS general substrate transporter"/>
    <property type="match status" value="1"/>
</dbReference>
<dbReference type="EMBL" id="CP144533">
    <property type="protein sequence ID" value="WWC60991.1"/>
    <property type="molecule type" value="Genomic_DNA"/>
</dbReference>
<dbReference type="KEGG" id="kdj:28967289"/>
<organism evidence="6 7">
    <name type="scientific">Kwoniella dejecticola CBS 10117</name>
    <dbReference type="NCBI Taxonomy" id="1296121"/>
    <lineage>
        <taxon>Eukaryota</taxon>
        <taxon>Fungi</taxon>
        <taxon>Dikarya</taxon>
        <taxon>Basidiomycota</taxon>
        <taxon>Agaricomycotina</taxon>
        <taxon>Tremellomycetes</taxon>
        <taxon>Tremellales</taxon>
        <taxon>Cryptococcaceae</taxon>
        <taxon>Kwoniella</taxon>
    </lineage>
</organism>
<dbReference type="PROSITE" id="PS50850">
    <property type="entry name" value="MFS"/>
    <property type="match status" value="1"/>
</dbReference>
<feature type="transmembrane region" description="Helical" evidence="4">
    <location>
        <begin position="417"/>
        <end position="439"/>
    </location>
</feature>
<evidence type="ECO:0000313" key="6">
    <source>
        <dbReference type="EMBL" id="WWC60991.1"/>
    </source>
</evidence>
<sequence length="485" mass="51389">MPQAKVQHPQHSASASTIVTNSDRPSSPGVSSLRSHASRTTGSDDISTPIEQFEINEEGTEADADADVSGVRRSNGHGLPPVDGGWGAWTYLAAATALEMLIWGFANSYGVFLDHYDTIYPKSSMLPIIGTVAMGIMYTLLCPATLWLTSHPRQRIPAMWVGVVFLGAGLLGAAFAESAGGLVVTQGVLYGIGGTLLWCPPTNYMFEWFHSKRGLAAGIMLSGTGAGGLFMPLISIGLLERFGKRTTLLAIGIGYIILLTLIIPFVRPRLPLSQQTTTRIPKVNWDFLKHAPFWMLWLGVLFQGLAAFMPSTYLPSYATALSLSPTIGTIAIALMNTARVPGQVFLGYLADKLGARKLIISMALASGISVFAGWGAAKDSGGLIGFSIAFGIFAGSYTALLSSFTKVLNHDDPHLPAILYALFYLARGIGSIISGPISAALMNHTTLGNAKGGYGVQGFGVLILWTGAGMIMSGIGAGYKTFKMD</sequence>
<gene>
    <name evidence="6" type="ORF">I303_103568</name>
</gene>
<evidence type="ECO:0000256" key="3">
    <source>
        <dbReference type="SAM" id="MobiDB-lite"/>
    </source>
</evidence>
<dbReference type="GO" id="GO:0022857">
    <property type="term" value="F:transmembrane transporter activity"/>
    <property type="evidence" value="ECO:0007669"/>
    <property type="project" value="InterPro"/>
</dbReference>
<feature type="transmembrane region" description="Helical" evidence="4">
    <location>
        <begin position="358"/>
        <end position="377"/>
    </location>
</feature>
<dbReference type="GeneID" id="28967289"/>
<evidence type="ECO:0000256" key="1">
    <source>
        <dbReference type="ARBA" id="ARBA00004141"/>
    </source>
</evidence>
<dbReference type="InterPro" id="IPR036259">
    <property type="entry name" value="MFS_trans_sf"/>
</dbReference>
<dbReference type="PANTHER" id="PTHR11360:SF287">
    <property type="entry name" value="MFS MONOCARBOXYLATE TRANSPORTER"/>
    <property type="match status" value="1"/>
</dbReference>
<proteinExistence type="inferred from homology"/>
<name>A0AAJ8MF10_9TREE</name>
<feature type="transmembrane region" description="Helical" evidence="4">
    <location>
        <begin position="156"/>
        <end position="176"/>
    </location>
</feature>
<dbReference type="Pfam" id="PF07690">
    <property type="entry name" value="MFS_1"/>
    <property type="match status" value="1"/>
</dbReference>
<feature type="transmembrane region" description="Helical" evidence="4">
    <location>
        <begin position="314"/>
        <end position="337"/>
    </location>
</feature>
<feature type="region of interest" description="Disordered" evidence="3">
    <location>
        <begin position="1"/>
        <end position="50"/>
    </location>
</feature>
<dbReference type="Gene3D" id="1.20.1250.20">
    <property type="entry name" value="MFS general substrate transporter like domains"/>
    <property type="match status" value="1"/>
</dbReference>
<dbReference type="InterPro" id="IPR050327">
    <property type="entry name" value="Proton-linked_MCT"/>
</dbReference>
<keyword evidence="4" id="KW-1133">Transmembrane helix</keyword>
<dbReference type="InterPro" id="IPR020846">
    <property type="entry name" value="MFS_dom"/>
</dbReference>
<dbReference type="InterPro" id="IPR011701">
    <property type="entry name" value="MFS"/>
</dbReference>
<feature type="transmembrane region" description="Helical" evidence="4">
    <location>
        <begin position="383"/>
        <end position="405"/>
    </location>
</feature>
<dbReference type="GO" id="GO:0016020">
    <property type="term" value="C:membrane"/>
    <property type="evidence" value="ECO:0007669"/>
    <property type="project" value="UniProtKB-SubCell"/>
</dbReference>
<feature type="transmembrane region" description="Helical" evidence="4">
    <location>
        <begin position="126"/>
        <end position="149"/>
    </location>
</feature>
<keyword evidence="4" id="KW-0812">Transmembrane</keyword>
<feature type="transmembrane region" description="Helical" evidence="4">
    <location>
        <begin position="287"/>
        <end position="308"/>
    </location>
</feature>
<protein>
    <recommendedName>
        <fullName evidence="5">Major facilitator superfamily (MFS) profile domain-containing protein</fullName>
    </recommendedName>
</protein>
<reference evidence="6" key="1">
    <citation type="submission" date="2013-07" db="EMBL/GenBank/DDBJ databases">
        <authorList>
            <consortium name="The Broad Institute Genome Sequencing Platform"/>
            <person name="Cuomo C."/>
            <person name="Litvintseva A."/>
            <person name="Chen Y."/>
            <person name="Heitman J."/>
            <person name="Sun S."/>
            <person name="Springer D."/>
            <person name="Dromer F."/>
            <person name="Young S.K."/>
            <person name="Zeng Q."/>
            <person name="Gargeya S."/>
            <person name="Fitzgerald M."/>
            <person name="Abouelleil A."/>
            <person name="Alvarado L."/>
            <person name="Berlin A.M."/>
            <person name="Chapman S.B."/>
            <person name="Dewar J."/>
            <person name="Goldberg J."/>
            <person name="Griggs A."/>
            <person name="Gujja S."/>
            <person name="Hansen M."/>
            <person name="Howarth C."/>
            <person name="Imamovic A."/>
            <person name="Larimer J."/>
            <person name="McCowan C."/>
            <person name="Murphy C."/>
            <person name="Pearson M."/>
            <person name="Priest M."/>
            <person name="Roberts A."/>
            <person name="Saif S."/>
            <person name="Shea T."/>
            <person name="Sykes S."/>
            <person name="Wortman J."/>
            <person name="Nusbaum C."/>
            <person name="Birren B."/>
        </authorList>
    </citation>
    <scope>NUCLEOTIDE SEQUENCE</scope>
    <source>
        <strain evidence="6">CBS 10117</strain>
    </source>
</reference>